<evidence type="ECO:0000259" key="4">
    <source>
        <dbReference type="Pfam" id="PF22725"/>
    </source>
</evidence>
<evidence type="ECO:0000313" key="5">
    <source>
        <dbReference type="EMBL" id="WOO41474.1"/>
    </source>
</evidence>
<dbReference type="InterPro" id="IPR051317">
    <property type="entry name" value="Gfo/Idh/MocA_oxidoreduct"/>
</dbReference>
<accession>A0AAQ3L887</accession>
<evidence type="ECO:0000256" key="1">
    <source>
        <dbReference type="ARBA" id="ARBA00010928"/>
    </source>
</evidence>
<dbReference type="Pfam" id="PF22725">
    <property type="entry name" value="GFO_IDH_MocA_C3"/>
    <property type="match status" value="1"/>
</dbReference>
<dbReference type="InterPro" id="IPR036291">
    <property type="entry name" value="NAD(P)-bd_dom_sf"/>
</dbReference>
<dbReference type="Proteomes" id="UP001304300">
    <property type="component" value="Chromosome"/>
</dbReference>
<dbReference type="GO" id="GO:0016491">
    <property type="term" value="F:oxidoreductase activity"/>
    <property type="evidence" value="ECO:0007669"/>
    <property type="project" value="UniProtKB-KW"/>
</dbReference>
<evidence type="ECO:0000256" key="2">
    <source>
        <dbReference type="ARBA" id="ARBA00023002"/>
    </source>
</evidence>
<dbReference type="PANTHER" id="PTHR43708:SF5">
    <property type="entry name" value="CONSERVED EXPRESSED OXIDOREDUCTASE (EUROFUNG)-RELATED"/>
    <property type="match status" value="1"/>
</dbReference>
<name>A0AAQ3L887_9BACT</name>
<evidence type="ECO:0000259" key="3">
    <source>
        <dbReference type="Pfam" id="PF01408"/>
    </source>
</evidence>
<comment type="similarity">
    <text evidence="1">Belongs to the Gfo/Idh/MocA family.</text>
</comment>
<dbReference type="AlphaFoldDB" id="A0AAQ3L887"/>
<dbReference type="Gene3D" id="3.40.50.720">
    <property type="entry name" value="NAD(P)-binding Rossmann-like Domain"/>
    <property type="match status" value="1"/>
</dbReference>
<dbReference type="Gene3D" id="3.30.360.10">
    <property type="entry name" value="Dihydrodipicolinate Reductase, domain 2"/>
    <property type="match status" value="1"/>
</dbReference>
<proteinExistence type="inferred from homology"/>
<dbReference type="EMBL" id="CP136920">
    <property type="protein sequence ID" value="WOO41474.1"/>
    <property type="molecule type" value="Genomic_DNA"/>
</dbReference>
<protein>
    <submittedName>
        <fullName evidence="5">Gfo/Idh/MocA family oxidoreductase</fullName>
    </submittedName>
</protein>
<gene>
    <name evidence="5" type="ORF">RZN69_00135</name>
</gene>
<reference evidence="5 6" key="1">
    <citation type="submission" date="2023-10" db="EMBL/GenBank/DDBJ databases">
        <title>Rubellicoccus peritrichatus gen. nov., sp. nov., isolated from an algae of coral reef tank.</title>
        <authorList>
            <person name="Luo J."/>
        </authorList>
    </citation>
    <scope>NUCLEOTIDE SEQUENCE [LARGE SCALE GENOMIC DNA]</scope>
    <source>
        <strain evidence="5 6">CR14</strain>
    </source>
</reference>
<dbReference type="RefSeq" id="WP_317833958.1">
    <property type="nucleotide sequence ID" value="NZ_CP136920.1"/>
</dbReference>
<feature type="domain" description="Gfo/Idh/MocA-like oxidoreductase N-terminal" evidence="3">
    <location>
        <begin position="35"/>
        <end position="152"/>
    </location>
</feature>
<dbReference type="Pfam" id="PF01408">
    <property type="entry name" value="GFO_IDH_MocA"/>
    <property type="match status" value="1"/>
</dbReference>
<dbReference type="KEGG" id="puo:RZN69_00135"/>
<feature type="domain" description="GFO/IDH/MocA-like oxidoreductase" evidence="4">
    <location>
        <begin position="162"/>
        <end position="281"/>
    </location>
</feature>
<organism evidence="5 6">
    <name type="scientific">Rubellicoccus peritrichatus</name>
    <dbReference type="NCBI Taxonomy" id="3080537"/>
    <lineage>
        <taxon>Bacteria</taxon>
        <taxon>Pseudomonadati</taxon>
        <taxon>Verrucomicrobiota</taxon>
        <taxon>Opitutia</taxon>
        <taxon>Puniceicoccales</taxon>
        <taxon>Cerasicoccaceae</taxon>
        <taxon>Rubellicoccus</taxon>
    </lineage>
</organism>
<dbReference type="PANTHER" id="PTHR43708">
    <property type="entry name" value="CONSERVED EXPRESSED OXIDOREDUCTASE (EUROFUNG)"/>
    <property type="match status" value="1"/>
</dbReference>
<keyword evidence="2" id="KW-0560">Oxidoreductase</keyword>
<dbReference type="SUPFAM" id="SSF51735">
    <property type="entry name" value="NAD(P)-binding Rossmann-fold domains"/>
    <property type="match status" value="1"/>
</dbReference>
<dbReference type="GO" id="GO:0000166">
    <property type="term" value="F:nucleotide binding"/>
    <property type="evidence" value="ECO:0007669"/>
    <property type="project" value="InterPro"/>
</dbReference>
<sequence>MSDKQYGVSAEKSTGEVAAPALDYMPRVPESYKPKIGLIGAGNISSFHLTAYKALGLDVTAICDQFPKSAEAKQREFYPDAIVYTDYRKLLEDAAIEVVDITTHPDVRFEIIEAALRANKHVLSQKPFVTDLAQGRHLIDLAEKHGVKLAVNQNGRWAPHFRYMTLAVDQGLIGTVNTIDFSLQWDQTWIAGNEGFESIRHMVLYDFAIHWFDITCRIMKGRRPKTVYAAINRFAEQVYRPAALAHVVIDYDDAQVRMNFNAHNTYGEEDATTIAGTRGLLRSRGPRLTEQSVNLYTDAGQASPKLQGHWFENGFQGSMGELLCAIDEDREPEHSARDNLSSLELCFAALASADSGHSVKPGSVMIAAEN</sequence>
<keyword evidence="6" id="KW-1185">Reference proteome</keyword>
<dbReference type="SUPFAM" id="SSF55347">
    <property type="entry name" value="Glyceraldehyde-3-phosphate dehydrogenase-like, C-terminal domain"/>
    <property type="match status" value="1"/>
</dbReference>
<dbReference type="InterPro" id="IPR000683">
    <property type="entry name" value="Gfo/Idh/MocA-like_OxRdtase_N"/>
</dbReference>
<evidence type="ECO:0000313" key="6">
    <source>
        <dbReference type="Proteomes" id="UP001304300"/>
    </source>
</evidence>
<dbReference type="InterPro" id="IPR055170">
    <property type="entry name" value="GFO_IDH_MocA-like_dom"/>
</dbReference>